<keyword evidence="3" id="KW-1185">Reference proteome</keyword>
<dbReference type="SUPFAM" id="SSF56672">
    <property type="entry name" value="DNA/RNA polymerases"/>
    <property type="match status" value="1"/>
</dbReference>
<dbReference type="PANTHER" id="PTHR37984">
    <property type="entry name" value="PROTEIN CBG26694"/>
    <property type="match status" value="1"/>
</dbReference>
<dbReference type="Proteomes" id="UP000327493">
    <property type="component" value="Unassembled WGS sequence"/>
</dbReference>
<feature type="domain" description="Reverse transcriptase/retrotransposon-derived protein RNase H-like" evidence="1">
    <location>
        <begin position="54"/>
        <end position="141"/>
    </location>
</feature>
<dbReference type="InterPro" id="IPR043502">
    <property type="entry name" value="DNA/RNA_pol_sf"/>
</dbReference>
<dbReference type="Pfam" id="PF17919">
    <property type="entry name" value="RT_RNaseH_2"/>
    <property type="match status" value="1"/>
</dbReference>
<dbReference type="Gene3D" id="3.10.20.370">
    <property type="match status" value="1"/>
</dbReference>
<dbReference type="PANTHER" id="PTHR37984:SF7">
    <property type="entry name" value="INTEGRASE CATALYTIC DOMAIN-CONTAINING PROTEIN"/>
    <property type="match status" value="1"/>
</dbReference>
<evidence type="ECO:0000313" key="2">
    <source>
        <dbReference type="EMBL" id="KAA8579404.1"/>
    </source>
</evidence>
<sequence>MAGSSRSMMKTSVPFCNVPEREKGSSTQKRLLSVPLSINAPLRDLLKETKEFTWDAQHEEAFQKIKEIITLEPGPVLAYFDPSKKFTLQVDVNKRGFGAVLSQDDRPIAYASKALTNCKVNNVQIEKELYAILFGCKRFHQGSDEQLNHAESKPTCSVAGTVLKLSSWYCNLTQEELITNGR</sequence>
<dbReference type="InterPro" id="IPR041577">
    <property type="entry name" value="RT_RNaseH_2"/>
</dbReference>
<dbReference type="InterPro" id="IPR043128">
    <property type="entry name" value="Rev_trsase/Diguanyl_cyclase"/>
</dbReference>
<name>A0A5J5CBZ3_9PERO</name>
<evidence type="ECO:0000313" key="3">
    <source>
        <dbReference type="Proteomes" id="UP000327493"/>
    </source>
</evidence>
<comment type="caution">
    <text evidence="2">The sequence shown here is derived from an EMBL/GenBank/DDBJ whole genome shotgun (WGS) entry which is preliminary data.</text>
</comment>
<dbReference type="AlphaFoldDB" id="A0A5J5CBZ3"/>
<reference evidence="2 3" key="1">
    <citation type="submission" date="2019-08" db="EMBL/GenBank/DDBJ databases">
        <title>A chromosome-level genome assembly, high-density linkage maps, and genome scans reveal the genomic architecture of hybrid incompatibilities underlying speciation via character displacement in darters (Percidae: Etheostominae).</title>
        <authorList>
            <person name="Moran R.L."/>
            <person name="Catchen J.M."/>
            <person name="Fuller R.C."/>
        </authorList>
    </citation>
    <scope>NUCLEOTIDE SEQUENCE [LARGE SCALE GENOMIC DNA]</scope>
    <source>
        <strain evidence="2">EspeVRDwgs_2016</strain>
        <tissue evidence="2">Muscle</tissue>
    </source>
</reference>
<gene>
    <name evidence="2" type="ORF">FQN60_000123</name>
</gene>
<accession>A0A5J5CBZ3</accession>
<protein>
    <recommendedName>
        <fullName evidence="1">Reverse transcriptase/retrotransposon-derived protein RNase H-like domain-containing protein</fullName>
    </recommendedName>
</protein>
<dbReference type="Gene3D" id="3.30.70.270">
    <property type="match status" value="1"/>
</dbReference>
<proteinExistence type="predicted"/>
<dbReference type="InterPro" id="IPR050951">
    <property type="entry name" value="Retrovirus_Pol_polyprotein"/>
</dbReference>
<dbReference type="EMBL" id="VOFY01000025">
    <property type="protein sequence ID" value="KAA8579404.1"/>
    <property type="molecule type" value="Genomic_DNA"/>
</dbReference>
<organism evidence="2 3">
    <name type="scientific">Etheostoma spectabile</name>
    <name type="common">orangethroat darter</name>
    <dbReference type="NCBI Taxonomy" id="54343"/>
    <lineage>
        <taxon>Eukaryota</taxon>
        <taxon>Metazoa</taxon>
        <taxon>Chordata</taxon>
        <taxon>Craniata</taxon>
        <taxon>Vertebrata</taxon>
        <taxon>Euteleostomi</taxon>
        <taxon>Actinopterygii</taxon>
        <taxon>Neopterygii</taxon>
        <taxon>Teleostei</taxon>
        <taxon>Neoteleostei</taxon>
        <taxon>Acanthomorphata</taxon>
        <taxon>Eupercaria</taxon>
        <taxon>Perciformes</taxon>
        <taxon>Percoidei</taxon>
        <taxon>Percidae</taxon>
        <taxon>Etheostomatinae</taxon>
        <taxon>Etheostoma</taxon>
    </lineage>
</organism>
<evidence type="ECO:0000259" key="1">
    <source>
        <dbReference type="Pfam" id="PF17919"/>
    </source>
</evidence>